<sequence>MYGDPATPGARRGPSLGGFLVLTAILSVVSIVAMVRSLAAMTYLNLHYRAEVDPFSRAVSYYVFYGDGRTEFATAVIVMAGGTLTTLLGLHAAGVRLGVRAGVFFGVWCTSLTLCAIFPTDNSKSITSVSGLIHQVAGASLFVSLPLAGLALARRLVADVRWSLVGRVVRRMAMAAMGLAAAYLATRLPDIFPGLAIPGILDGRGVSGLVQRALFGLEMLMLMALAVHLLRVTVSAARGRRQEPARAEATG</sequence>
<proteinExistence type="predicted"/>
<dbReference type="RefSeq" id="WP_133905640.1">
    <property type="nucleotide sequence ID" value="NZ_SOCP01000010.1"/>
</dbReference>
<dbReference type="InterPro" id="IPR009339">
    <property type="entry name" value="DUF998"/>
</dbReference>
<name>A0A4R7VDE9_9PSEU</name>
<protein>
    <submittedName>
        <fullName evidence="2">Uncharacterized protein DUF998</fullName>
    </submittedName>
</protein>
<evidence type="ECO:0000256" key="1">
    <source>
        <dbReference type="SAM" id="Phobius"/>
    </source>
</evidence>
<feature type="transmembrane region" description="Helical" evidence="1">
    <location>
        <begin position="19"/>
        <end position="39"/>
    </location>
</feature>
<accession>A0A4R7VDE9</accession>
<dbReference type="Proteomes" id="UP000294927">
    <property type="component" value="Unassembled WGS sequence"/>
</dbReference>
<keyword evidence="1" id="KW-0812">Transmembrane</keyword>
<gene>
    <name evidence="2" type="ORF">CLV71_110338</name>
</gene>
<evidence type="ECO:0000313" key="2">
    <source>
        <dbReference type="EMBL" id="TDV47154.1"/>
    </source>
</evidence>
<evidence type="ECO:0000313" key="3">
    <source>
        <dbReference type="Proteomes" id="UP000294927"/>
    </source>
</evidence>
<dbReference type="Pfam" id="PF06197">
    <property type="entry name" value="DUF998"/>
    <property type="match status" value="1"/>
</dbReference>
<comment type="caution">
    <text evidence="2">The sequence shown here is derived from an EMBL/GenBank/DDBJ whole genome shotgun (WGS) entry which is preliminary data.</text>
</comment>
<reference evidence="2 3" key="1">
    <citation type="submission" date="2019-03" db="EMBL/GenBank/DDBJ databases">
        <title>Genomic Encyclopedia of Archaeal and Bacterial Type Strains, Phase II (KMG-II): from individual species to whole genera.</title>
        <authorList>
            <person name="Goeker M."/>
        </authorList>
    </citation>
    <scope>NUCLEOTIDE SEQUENCE [LARGE SCALE GENOMIC DNA]</scope>
    <source>
        <strain evidence="2 3">DSM 45499</strain>
    </source>
</reference>
<organism evidence="2 3">
    <name type="scientific">Actinophytocola oryzae</name>
    <dbReference type="NCBI Taxonomy" id="502181"/>
    <lineage>
        <taxon>Bacteria</taxon>
        <taxon>Bacillati</taxon>
        <taxon>Actinomycetota</taxon>
        <taxon>Actinomycetes</taxon>
        <taxon>Pseudonocardiales</taxon>
        <taxon>Pseudonocardiaceae</taxon>
    </lineage>
</organism>
<dbReference type="EMBL" id="SOCP01000010">
    <property type="protein sequence ID" value="TDV47154.1"/>
    <property type="molecule type" value="Genomic_DNA"/>
</dbReference>
<feature type="transmembrane region" description="Helical" evidence="1">
    <location>
        <begin position="174"/>
        <end position="201"/>
    </location>
</feature>
<feature type="transmembrane region" description="Helical" evidence="1">
    <location>
        <begin position="97"/>
        <end position="120"/>
    </location>
</feature>
<feature type="transmembrane region" description="Helical" evidence="1">
    <location>
        <begin position="72"/>
        <end position="90"/>
    </location>
</feature>
<feature type="transmembrane region" description="Helical" evidence="1">
    <location>
        <begin position="213"/>
        <end position="234"/>
    </location>
</feature>
<keyword evidence="1" id="KW-1133">Transmembrane helix</keyword>
<dbReference type="OrthoDB" id="3619329at2"/>
<dbReference type="AlphaFoldDB" id="A0A4R7VDE9"/>
<keyword evidence="1" id="KW-0472">Membrane</keyword>
<feature type="transmembrane region" description="Helical" evidence="1">
    <location>
        <begin position="132"/>
        <end position="153"/>
    </location>
</feature>
<keyword evidence="3" id="KW-1185">Reference proteome</keyword>